<organism evidence="1">
    <name type="scientific">Arundo donax</name>
    <name type="common">Giant reed</name>
    <name type="synonym">Donax arundinaceus</name>
    <dbReference type="NCBI Taxonomy" id="35708"/>
    <lineage>
        <taxon>Eukaryota</taxon>
        <taxon>Viridiplantae</taxon>
        <taxon>Streptophyta</taxon>
        <taxon>Embryophyta</taxon>
        <taxon>Tracheophyta</taxon>
        <taxon>Spermatophyta</taxon>
        <taxon>Magnoliopsida</taxon>
        <taxon>Liliopsida</taxon>
        <taxon>Poales</taxon>
        <taxon>Poaceae</taxon>
        <taxon>PACMAD clade</taxon>
        <taxon>Arundinoideae</taxon>
        <taxon>Arundineae</taxon>
        <taxon>Arundo</taxon>
    </lineage>
</organism>
<accession>A0A0A8Z180</accession>
<evidence type="ECO:0000313" key="1">
    <source>
        <dbReference type="EMBL" id="JAD32561.1"/>
    </source>
</evidence>
<protein>
    <submittedName>
        <fullName evidence="1">Uncharacterized protein</fullName>
    </submittedName>
</protein>
<reference evidence="1" key="2">
    <citation type="journal article" date="2015" name="Data Brief">
        <title>Shoot transcriptome of the giant reed, Arundo donax.</title>
        <authorList>
            <person name="Barrero R.A."/>
            <person name="Guerrero F.D."/>
            <person name="Moolhuijzen P."/>
            <person name="Goolsby J.A."/>
            <person name="Tidwell J."/>
            <person name="Bellgard S.E."/>
            <person name="Bellgard M.I."/>
        </authorList>
    </citation>
    <scope>NUCLEOTIDE SEQUENCE</scope>
    <source>
        <tissue evidence="1">Shoot tissue taken approximately 20 cm above the soil surface</tissue>
    </source>
</reference>
<reference evidence="1" key="1">
    <citation type="submission" date="2014-09" db="EMBL/GenBank/DDBJ databases">
        <authorList>
            <person name="Magalhaes I.L.F."/>
            <person name="Oliveira U."/>
            <person name="Santos F.R."/>
            <person name="Vidigal T.H.D.A."/>
            <person name="Brescovit A.D."/>
            <person name="Santos A.J."/>
        </authorList>
    </citation>
    <scope>NUCLEOTIDE SEQUENCE</scope>
    <source>
        <tissue evidence="1">Shoot tissue taken approximately 20 cm above the soil surface</tissue>
    </source>
</reference>
<sequence>MFHFEVLELGSTHRIAMTEDQTKSTYSFFSMYVVDTSIITLSECEICET</sequence>
<proteinExistence type="predicted"/>
<name>A0A0A8Z180_ARUDO</name>
<dbReference type="EMBL" id="GBRH01265334">
    <property type="protein sequence ID" value="JAD32561.1"/>
    <property type="molecule type" value="Transcribed_RNA"/>
</dbReference>
<dbReference type="AlphaFoldDB" id="A0A0A8Z180"/>